<dbReference type="FunFam" id="3.30.70.870:FF:000004">
    <property type="entry name" value="Translation factor GUF1, mitochondrial"/>
    <property type="match status" value="1"/>
</dbReference>
<dbReference type="GO" id="GO:0005743">
    <property type="term" value="C:mitochondrial inner membrane"/>
    <property type="evidence" value="ECO:0007669"/>
    <property type="project" value="UniProtKB-SubCell"/>
</dbReference>
<feature type="compositionally biased region" description="Basic and acidic residues" evidence="10">
    <location>
        <begin position="548"/>
        <end position="565"/>
    </location>
</feature>
<dbReference type="FunFam" id="2.40.30.10:FF:000015">
    <property type="entry name" value="Translation factor GUF1, mitochondrial"/>
    <property type="match status" value="1"/>
</dbReference>
<evidence type="ECO:0000256" key="8">
    <source>
        <dbReference type="ARBA" id="ARBA00023136"/>
    </source>
</evidence>
<dbReference type="PRINTS" id="PR00315">
    <property type="entry name" value="ELONGATNFCT"/>
</dbReference>
<protein>
    <submittedName>
        <fullName evidence="12">Translation factor GUF1</fullName>
    </submittedName>
</protein>
<feature type="region of interest" description="Disordered" evidence="10">
    <location>
        <begin position="1011"/>
        <end position="1081"/>
    </location>
</feature>
<dbReference type="Pfam" id="PF00009">
    <property type="entry name" value="GTP_EFTU"/>
    <property type="match status" value="1"/>
</dbReference>
<keyword evidence="2 9" id="KW-0547">Nucleotide-binding</keyword>
<feature type="compositionally biased region" description="Polar residues" evidence="10">
    <location>
        <begin position="362"/>
        <end position="381"/>
    </location>
</feature>
<dbReference type="CDD" id="cd01890">
    <property type="entry name" value="LepA"/>
    <property type="match status" value="1"/>
</dbReference>
<feature type="compositionally biased region" description="Low complexity" evidence="10">
    <location>
        <begin position="349"/>
        <end position="359"/>
    </location>
</feature>
<dbReference type="Gene3D" id="3.40.50.300">
    <property type="entry name" value="P-loop containing nucleotide triphosphate hydrolases"/>
    <property type="match status" value="1"/>
</dbReference>
<dbReference type="Gene3D" id="1.20.58.80">
    <property type="entry name" value="Phosphotransferase system, lactose/cellobiose-type IIA subunit"/>
    <property type="match status" value="1"/>
</dbReference>
<evidence type="ECO:0000256" key="1">
    <source>
        <dbReference type="ARBA" id="ARBA00005454"/>
    </source>
</evidence>
<dbReference type="InterPro" id="IPR035654">
    <property type="entry name" value="LepA_IV"/>
</dbReference>
<evidence type="ECO:0000313" key="13">
    <source>
        <dbReference type="Proteomes" id="UP000510686"/>
    </source>
</evidence>
<comment type="similarity">
    <text evidence="1">Belongs to the TRAFAC class translation factor GTPase superfamily. Classic translation factor GTPase family. LepA subfamily.</text>
</comment>
<feature type="binding site" evidence="9">
    <location>
        <begin position="1264"/>
        <end position="1268"/>
    </location>
    <ligand>
        <name>GTP</name>
        <dbReference type="ChEBI" id="CHEBI:37565"/>
    </ligand>
</feature>
<evidence type="ECO:0000259" key="11">
    <source>
        <dbReference type="PROSITE" id="PS51722"/>
    </source>
</evidence>
<feature type="compositionally biased region" description="Polar residues" evidence="10">
    <location>
        <begin position="1038"/>
        <end position="1052"/>
    </location>
</feature>
<evidence type="ECO:0000256" key="3">
    <source>
        <dbReference type="ARBA" id="ARBA00022792"/>
    </source>
</evidence>
<dbReference type="CDD" id="cd03709">
    <property type="entry name" value="lepA_C"/>
    <property type="match status" value="1"/>
</dbReference>
<dbReference type="PROSITE" id="PS00301">
    <property type="entry name" value="G_TR_1"/>
    <property type="match status" value="1"/>
</dbReference>
<comment type="subcellular location">
    <subcellularLocation>
        <location evidence="9">Mitochondrion inner membrane</location>
        <topology evidence="9">Peripheral membrane protein</topology>
        <orientation evidence="9">Matrix side</orientation>
    </subcellularLocation>
</comment>
<feature type="compositionally biased region" description="Polar residues" evidence="10">
    <location>
        <begin position="680"/>
        <end position="727"/>
    </location>
</feature>
<organism evidence="12 13">
    <name type="scientific">Metarhizium brunneum</name>
    <dbReference type="NCBI Taxonomy" id="500148"/>
    <lineage>
        <taxon>Eukaryota</taxon>
        <taxon>Fungi</taxon>
        <taxon>Dikarya</taxon>
        <taxon>Ascomycota</taxon>
        <taxon>Pezizomycotina</taxon>
        <taxon>Sordariomycetes</taxon>
        <taxon>Hypocreomycetidae</taxon>
        <taxon>Hypocreales</taxon>
        <taxon>Clavicipitaceae</taxon>
        <taxon>Metarhizium</taxon>
    </lineage>
</organism>
<feature type="region of interest" description="Disordered" evidence="10">
    <location>
        <begin position="153"/>
        <end position="237"/>
    </location>
</feature>
<evidence type="ECO:0000256" key="10">
    <source>
        <dbReference type="SAM" id="MobiDB-lite"/>
    </source>
</evidence>
<feature type="compositionally biased region" description="Low complexity" evidence="10">
    <location>
        <begin position="383"/>
        <end position="395"/>
    </location>
</feature>
<feature type="binding site" evidence="9">
    <location>
        <begin position="1318"/>
        <end position="1321"/>
    </location>
    <ligand>
        <name>GTP</name>
        <dbReference type="ChEBI" id="CHEBI:37565"/>
    </ligand>
</feature>
<feature type="region of interest" description="Disordered" evidence="10">
    <location>
        <begin position="78"/>
        <end position="129"/>
    </location>
</feature>
<feature type="compositionally biased region" description="Polar residues" evidence="10">
    <location>
        <begin position="332"/>
        <end position="342"/>
    </location>
</feature>
<reference evidence="12 13" key="1">
    <citation type="submission" date="2020-07" db="EMBL/GenBank/DDBJ databases">
        <title>Telomere length de novo assembly of all 7 chromosomes of the fungus, Metarhizium brunneum, using a novel assembly pipeline.</title>
        <authorList>
            <person name="Saud z."/>
            <person name="Kortsinoglou A."/>
            <person name="Kouvelis V.N."/>
            <person name="Butt T.M."/>
        </authorList>
    </citation>
    <scope>NUCLEOTIDE SEQUENCE [LARGE SCALE GENOMIC DNA]</scope>
    <source>
        <strain evidence="12 13">4556</strain>
    </source>
</reference>
<dbReference type="GO" id="GO:0045727">
    <property type="term" value="P:positive regulation of translation"/>
    <property type="evidence" value="ECO:0007669"/>
    <property type="project" value="UniProtKB-UniRule"/>
</dbReference>
<dbReference type="GO" id="GO:0097177">
    <property type="term" value="F:mitochondrial ribosome binding"/>
    <property type="evidence" value="ECO:0007669"/>
    <property type="project" value="TreeGrafter"/>
</dbReference>
<feature type="compositionally biased region" description="Polar residues" evidence="10">
    <location>
        <begin position="637"/>
        <end position="653"/>
    </location>
</feature>
<dbReference type="Gene3D" id="3.30.70.2570">
    <property type="entry name" value="Elongation factor 4, C-terminal domain"/>
    <property type="match status" value="1"/>
</dbReference>
<feature type="compositionally biased region" description="Basic and acidic residues" evidence="10">
    <location>
        <begin position="1"/>
        <end position="17"/>
    </location>
</feature>
<dbReference type="NCBIfam" id="TIGR01393">
    <property type="entry name" value="lepA"/>
    <property type="match status" value="1"/>
</dbReference>
<feature type="compositionally biased region" description="Polar residues" evidence="10">
    <location>
        <begin position="821"/>
        <end position="830"/>
    </location>
</feature>
<gene>
    <name evidence="12" type="primary">GUF1</name>
    <name evidence="12" type="ORF">G6M90_00g110870</name>
</gene>
<keyword evidence="8 9" id="KW-0472">Membrane</keyword>
<feature type="compositionally biased region" description="Low complexity" evidence="10">
    <location>
        <begin position="82"/>
        <end position="92"/>
    </location>
</feature>
<evidence type="ECO:0000256" key="9">
    <source>
        <dbReference type="HAMAP-Rule" id="MF_03137"/>
    </source>
</evidence>
<dbReference type="Pfam" id="PF00679">
    <property type="entry name" value="EFG_C"/>
    <property type="match status" value="1"/>
</dbReference>
<dbReference type="PANTHER" id="PTHR43512">
    <property type="entry name" value="TRANSLATION FACTOR GUF1-RELATED"/>
    <property type="match status" value="1"/>
</dbReference>
<dbReference type="RefSeq" id="XP_065987909.1">
    <property type="nucleotide sequence ID" value="XM_066131816.1"/>
</dbReference>
<dbReference type="InterPro" id="IPR009000">
    <property type="entry name" value="Transl_B-barrel_sf"/>
</dbReference>
<dbReference type="CDD" id="cd03699">
    <property type="entry name" value="EF4_II"/>
    <property type="match status" value="1"/>
</dbReference>
<dbReference type="InterPro" id="IPR007330">
    <property type="entry name" value="MIT_dom"/>
</dbReference>
<dbReference type="SUPFAM" id="SSF52540">
    <property type="entry name" value="P-loop containing nucleoside triphosphate hydrolases"/>
    <property type="match status" value="1"/>
</dbReference>
<dbReference type="Gene3D" id="3.30.70.870">
    <property type="entry name" value="Elongation Factor G (Translational Gtpase), domain 3"/>
    <property type="match status" value="1"/>
</dbReference>
<dbReference type="EMBL" id="CP058938">
    <property type="protein sequence ID" value="QLI74474.1"/>
    <property type="molecule type" value="Genomic_DNA"/>
</dbReference>
<dbReference type="InterPro" id="IPR006297">
    <property type="entry name" value="EF-4"/>
</dbReference>
<dbReference type="InterPro" id="IPR031157">
    <property type="entry name" value="G_TR_CS"/>
</dbReference>
<feature type="binding site" evidence="9">
    <location>
        <begin position="1199"/>
        <end position="1206"/>
    </location>
    <ligand>
        <name>GTP</name>
        <dbReference type="ChEBI" id="CHEBI:37565"/>
    </ligand>
</feature>
<dbReference type="KEGG" id="mbrn:26243160"/>
<name>A0A7D5V4M1_9HYPO</name>
<dbReference type="SUPFAM" id="SSF54980">
    <property type="entry name" value="EF-G C-terminal domain-like"/>
    <property type="match status" value="2"/>
</dbReference>
<feature type="compositionally biased region" description="Basic and acidic residues" evidence="10">
    <location>
        <begin position="423"/>
        <end position="436"/>
    </location>
</feature>
<dbReference type="PANTHER" id="PTHR43512:SF7">
    <property type="entry name" value="TRANSLATION FACTOR GUF1, MITOCHONDRIAL"/>
    <property type="match status" value="1"/>
</dbReference>
<feature type="compositionally biased region" description="Polar residues" evidence="10">
    <location>
        <begin position="474"/>
        <end position="484"/>
    </location>
</feature>
<dbReference type="FunFam" id="3.30.70.240:FF:000007">
    <property type="entry name" value="Translation factor GUF1, mitochondrial"/>
    <property type="match status" value="1"/>
</dbReference>
<dbReference type="GO" id="GO:0005525">
    <property type="term" value="F:GTP binding"/>
    <property type="evidence" value="ECO:0007669"/>
    <property type="project" value="UniProtKB-UniRule"/>
</dbReference>
<dbReference type="SUPFAM" id="SSF50447">
    <property type="entry name" value="Translation proteins"/>
    <property type="match status" value="1"/>
</dbReference>
<dbReference type="Gene3D" id="3.30.70.240">
    <property type="match status" value="1"/>
</dbReference>
<dbReference type="InterPro" id="IPR035647">
    <property type="entry name" value="EFG_III/V"/>
</dbReference>
<keyword evidence="7 9" id="KW-0342">GTP-binding</keyword>
<evidence type="ECO:0000256" key="7">
    <source>
        <dbReference type="ARBA" id="ARBA00023134"/>
    </source>
</evidence>
<dbReference type="Gene3D" id="2.40.30.10">
    <property type="entry name" value="Translation factors"/>
    <property type="match status" value="1"/>
</dbReference>
<feature type="compositionally biased region" description="Low complexity" evidence="10">
    <location>
        <begin position="795"/>
        <end position="814"/>
    </location>
</feature>
<feature type="region of interest" description="Disordered" evidence="10">
    <location>
        <begin position="548"/>
        <end position="834"/>
    </location>
</feature>
<evidence type="ECO:0000256" key="6">
    <source>
        <dbReference type="ARBA" id="ARBA00023128"/>
    </source>
</evidence>
<feature type="domain" description="Tr-type G" evidence="11">
    <location>
        <begin position="1190"/>
        <end position="1371"/>
    </location>
</feature>
<dbReference type="SUPFAM" id="SSF116846">
    <property type="entry name" value="MIT domain"/>
    <property type="match status" value="1"/>
</dbReference>
<evidence type="ECO:0000256" key="4">
    <source>
        <dbReference type="ARBA" id="ARBA00022801"/>
    </source>
</evidence>
<dbReference type="FunFam" id="3.40.50.300:FF:000078">
    <property type="entry name" value="Elongation factor 4"/>
    <property type="match status" value="1"/>
</dbReference>
<accession>A0A7D5V4M1</accession>
<comment type="function">
    <text evidence="9">Promotes mitochondrial protein synthesis. May act as a fidelity factor of the translation reaction, by catalyzing a one-codon backward translocation of tRNAs on improperly translocated ribosomes. Binds to mitochondrial ribosomes in a GTP-dependent manner.</text>
</comment>
<dbReference type="GeneID" id="26243160"/>
<evidence type="ECO:0000256" key="5">
    <source>
        <dbReference type="ARBA" id="ARBA00022917"/>
    </source>
</evidence>
<dbReference type="Pfam" id="PF06421">
    <property type="entry name" value="LepA_C"/>
    <property type="match status" value="1"/>
</dbReference>
<dbReference type="Pfam" id="PF03144">
    <property type="entry name" value="GTP_EFTU_D2"/>
    <property type="match status" value="1"/>
</dbReference>
<dbReference type="InterPro" id="IPR004161">
    <property type="entry name" value="EFTu-like_2"/>
</dbReference>
<dbReference type="PROSITE" id="PS51722">
    <property type="entry name" value="G_TR_2"/>
    <property type="match status" value="1"/>
</dbReference>
<dbReference type="InterPro" id="IPR000795">
    <property type="entry name" value="T_Tr_GTP-bd_dom"/>
</dbReference>
<keyword evidence="5 9" id="KW-0648">Protein biosynthesis</keyword>
<feature type="compositionally biased region" description="Low complexity" evidence="10">
    <location>
        <begin position="18"/>
        <end position="39"/>
    </location>
</feature>
<dbReference type="GO" id="GO:0006412">
    <property type="term" value="P:translation"/>
    <property type="evidence" value="ECO:0007669"/>
    <property type="project" value="UniProtKB-KW"/>
</dbReference>
<dbReference type="GO" id="GO:0005759">
    <property type="term" value="C:mitochondrial matrix"/>
    <property type="evidence" value="ECO:0007669"/>
    <property type="project" value="UniProtKB-UniRule"/>
</dbReference>
<proteinExistence type="inferred from homology"/>
<feature type="region of interest" description="Disordered" evidence="10">
    <location>
        <begin position="315"/>
        <end position="489"/>
    </location>
</feature>
<dbReference type="GO" id="GO:0003924">
    <property type="term" value="F:GTPase activity"/>
    <property type="evidence" value="ECO:0007669"/>
    <property type="project" value="UniProtKB-UniRule"/>
</dbReference>
<keyword evidence="4 9" id="KW-0378">Hydrolase</keyword>
<dbReference type="Proteomes" id="UP000510686">
    <property type="component" value="Chromosome 7"/>
</dbReference>
<evidence type="ECO:0000256" key="2">
    <source>
        <dbReference type="ARBA" id="ARBA00022741"/>
    </source>
</evidence>
<dbReference type="InterPro" id="IPR027417">
    <property type="entry name" value="P-loop_NTPase"/>
</dbReference>
<dbReference type="NCBIfam" id="TIGR00231">
    <property type="entry name" value="small_GTP"/>
    <property type="match status" value="1"/>
</dbReference>
<evidence type="ECO:0000313" key="12">
    <source>
        <dbReference type="EMBL" id="QLI74474.1"/>
    </source>
</evidence>
<feature type="region of interest" description="Disordered" evidence="10">
    <location>
        <begin position="1"/>
        <end position="58"/>
    </location>
</feature>
<sequence>MQQEHILDQTAKIESHRASSATAVAVAASLQQPTTLTTLDPSVHRPLPGASPPRYRKSSLSAAAQARLPRVSSLLPPRRSVAAAATTTSTLTPVYSPGEDPPPDHDYYSRPNTLPVTPPNEPDYDNRTELGASSSKIELPVLTLPPILPLGPLDEPLQARPSSLEVLPGGDASDVDILGTSPAKPESAYSSDSLPKMPYETIREPYPPSTRGHSRSRNGKRSVDLAKPRTAKPPSQKAMLSRALQKANMAVQLDNAQNFEGARESYAEACELLQHVLLKTTADEDKNKLEAIRRTYAGRIEELDQMAPWQAAKNKELPARPGSADDPDVTSEIATSNGSTHANVEDDNQQVQQRQQDVRYPSDSSQETSRSARLTAEQPSLHSAFSRSPRSPARLRATDEYTTEPNRTIQPLAARHPVSPAKPQHDRHDPNDRGTESYHSGSWRGSRESGAGHYRNESQNSWLDPIDESGGSTGRTSSLHSRGSSVFHRGHIRSISGNTEAEFDTALDAAIEAAYDDGYEPMESPKYDSIDHTEEIVTKALRKVEAARERVRQTEREAYPEEYQGKRAGKPSKGISGGFYEDLSSDEEERLLEEMTRDYNIEDFMMNEEQKLGTAQPGKPPGQDPRGWVKEKEKTKVPNTRSLAATVDRSTVLPSHPVPKSLQPSAPPPKQSLPELPLTRAQSPGQTVRNRRLSGQNPKQLKIQTTQLRPPTATSFEDLSQVKSISTPDIPPEVTVPDRPQTSRSARKLTPPSPDVPATEPKMLGSPPHQRGQVDVDENTAARSGSPTVSRLRKNFSSSSLRSLKSRNMSLSNLDDASDMSPGTPSSNHFGSARTPAMPAIPGSLAMSLREQMDLVSPGSLYLFEDNIHLPATPGSPNPMVLDPPVALEPCPNDVMLRPFWLMRCLYQTLAHPRGGYLSTKLFVPRDVWKVKGAKLKNVEDKISNCDYLTAALLKLAKVDTCDADAVLDEMQSLEGVLEQVQTALNRKLGNDVGVQGSGGLFKEASNVVEGDGAPPVPRTASVSGKSSSFSWRRLRPKNSNMGLSGAYNSRMSGGEGHKESATMPTLPMTPQPTSRPPKRDLSQAQFVGPNAHYMSSLARLFDAAQAIDQIARQVDDPGLRHADKTQVGLELCTRHAAEFFGFYICRFVLTDLARSALFEQQPILRRAFASTAKPTPAKLEARIAAIPIERYRNFCIVAHIDHGKSTLSDRLLEHTGTISPSDANKQILDKLDVERERGITVKAQTCTMLYKYRGEDYLLHLVDTPGHVDFRAEVTRSYASCGGALLLIDASQGIQAQTVSNFHLAFAQDLALVPVINKIDMPSADVPRVLEQMETTFELDPKDAVLVSAKTGKGVPEILPAVIEKIPHPIGDENLPLKFLLVDSWYDNFRGVVLLVRVFDGTIRAGDNVVSMGTGMKYTVGQVGIQYPDGTPQKVLRAGQVGYVYFNPGMKRIQDAKLGDTFTTVGCENAVEPCPGFEEPKPMVFVAAFPTDQSDYTRLADSINQLVLNDRSVTLQKDFSEALGSGWRLGFLGSLHCSVFQDRLKQEHGRSIIITEPTVPTKVIWPDGSEEIIQNPALFPDATDHRIRMSQTLEPYVKATMTLPHEYLGRVIELCEANRGEQQSLEFFHTTQVILVYNIPSAQLVEDFFGKLKGATKGYATLDYEDAGWRESKLAKIQLLVNKQPVDAICRVVHGSQADRIGRRWVTKFRQHVDRQMFEVVIQAAVGNKIIARETIKPFRKDVLAKLHASDITRRRKLLEKQKEGRKRLRAVGNVVIDQEAFQSFLSK</sequence>
<dbReference type="HAMAP" id="MF_00071">
    <property type="entry name" value="LepA"/>
    <property type="match status" value="1"/>
</dbReference>
<feature type="compositionally biased region" description="Polar residues" evidence="10">
    <location>
        <begin position="1021"/>
        <end position="1031"/>
    </location>
</feature>
<keyword evidence="3 9" id="KW-0999">Mitochondrion inner membrane</keyword>
<dbReference type="Pfam" id="PF04212">
    <property type="entry name" value="MIT"/>
    <property type="match status" value="1"/>
</dbReference>
<dbReference type="InterPro" id="IPR005225">
    <property type="entry name" value="Small_GTP-bd"/>
</dbReference>
<dbReference type="OrthoDB" id="1074at2759"/>
<dbReference type="FunFam" id="3.30.70.2570:FF:000001">
    <property type="entry name" value="Translation factor GUF1, mitochondrial"/>
    <property type="match status" value="1"/>
</dbReference>
<dbReference type="InterPro" id="IPR013842">
    <property type="entry name" value="LepA_CTD"/>
</dbReference>
<dbReference type="InterPro" id="IPR000640">
    <property type="entry name" value="EFG_V-like"/>
</dbReference>
<keyword evidence="6 9" id="KW-0496">Mitochondrion</keyword>
<keyword evidence="13" id="KW-1185">Reference proteome</keyword>
<feature type="compositionally biased region" description="Basic and acidic residues" evidence="10">
    <location>
        <begin position="627"/>
        <end position="636"/>
    </location>
</feature>
<comment type="similarity">
    <text evidence="9">Belongs to the GTP-binding elongation factor family. LepA subfamily.</text>
</comment>
<comment type="catalytic activity">
    <reaction evidence="9">
        <text>GTP + H2O = GDP + phosphate + H(+)</text>
        <dbReference type="Rhea" id="RHEA:19669"/>
        <dbReference type="ChEBI" id="CHEBI:15377"/>
        <dbReference type="ChEBI" id="CHEBI:15378"/>
        <dbReference type="ChEBI" id="CHEBI:37565"/>
        <dbReference type="ChEBI" id="CHEBI:43474"/>
        <dbReference type="ChEBI" id="CHEBI:58189"/>
        <dbReference type="EC" id="3.6.5.n1"/>
    </reaction>
</comment>
<dbReference type="InterPro" id="IPR038363">
    <property type="entry name" value="LepA_C_sf"/>
</dbReference>
<dbReference type="InterPro" id="IPR036181">
    <property type="entry name" value="MIT_dom_sf"/>
</dbReference>